<organism evidence="2 3">
    <name type="scientific">Spirosoma pollinicola</name>
    <dbReference type="NCBI Taxonomy" id="2057025"/>
    <lineage>
        <taxon>Bacteria</taxon>
        <taxon>Pseudomonadati</taxon>
        <taxon>Bacteroidota</taxon>
        <taxon>Cytophagia</taxon>
        <taxon>Cytophagales</taxon>
        <taxon>Cytophagaceae</taxon>
        <taxon>Spirosoma</taxon>
    </lineage>
</organism>
<protein>
    <submittedName>
        <fullName evidence="2">Phospholipase</fullName>
    </submittedName>
</protein>
<dbReference type="Pfam" id="PF03959">
    <property type="entry name" value="FSH1"/>
    <property type="match status" value="1"/>
</dbReference>
<dbReference type="EMBL" id="CP025096">
    <property type="protein sequence ID" value="AUD06546.1"/>
    <property type="molecule type" value="Genomic_DNA"/>
</dbReference>
<proteinExistence type="predicted"/>
<evidence type="ECO:0000259" key="1">
    <source>
        <dbReference type="Pfam" id="PF03959"/>
    </source>
</evidence>
<dbReference type="InterPro" id="IPR029058">
    <property type="entry name" value="AB_hydrolase_fold"/>
</dbReference>
<dbReference type="Gene3D" id="3.40.50.1820">
    <property type="entry name" value="alpha/beta hydrolase"/>
    <property type="match status" value="1"/>
</dbReference>
<evidence type="ECO:0000313" key="2">
    <source>
        <dbReference type="EMBL" id="AUD06546.1"/>
    </source>
</evidence>
<dbReference type="AlphaFoldDB" id="A0A2K8Z9J1"/>
<accession>A0A2K8Z9J1</accession>
<reference evidence="2 3" key="1">
    <citation type="submission" date="2017-11" db="EMBL/GenBank/DDBJ databases">
        <title>Taxonomic description and genome sequences of Spirosoma HA7 sp. nov., isolated from pollen microhabitat of Corylus avellana.</title>
        <authorList>
            <person name="Ambika Manirajan B."/>
            <person name="Suarez C."/>
            <person name="Ratering S."/>
            <person name="Geissler-Plaum R."/>
            <person name="Cardinale M."/>
            <person name="Sylvia S."/>
        </authorList>
    </citation>
    <scope>NUCLEOTIDE SEQUENCE [LARGE SCALE GENOMIC DNA]</scope>
    <source>
        <strain evidence="2 3">HA7</strain>
    </source>
</reference>
<sequence length="227" mass="25563">MTTEHHLTVQRTARYYTIGKLSDKTKNVWFCLHGFGQLAQYFSRKFTNLDDGETLIVVPEGLSRSYLDGTYNRIGASWLTREDREHEISDFLAYLDALYVTVLDGRDTSQLHITLLGFSQGAATVCRWFGHSGGSGGPIRADRLILWAGYFPHGFHDLIDPVKLTAVETHYVYGQQDEYIALLADAQEFINRLQTEVPTLKITAFEGGHRVEPAVLKTLLTGFEATT</sequence>
<name>A0A2K8Z9J1_9BACT</name>
<feature type="domain" description="Serine hydrolase" evidence="1">
    <location>
        <begin position="30"/>
        <end position="211"/>
    </location>
</feature>
<dbReference type="OrthoDB" id="595091at2"/>
<gene>
    <name evidence="2" type="ORF">CWM47_34680</name>
</gene>
<dbReference type="InterPro" id="IPR005645">
    <property type="entry name" value="FSH-like_dom"/>
</dbReference>
<dbReference type="SUPFAM" id="SSF53474">
    <property type="entry name" value="alpha/beta-Hydrolases"/>
    <property type="match status" value="1"/>
</dbReference>
<keyword evidence="3" id="KW-1185">Reference proteome</keyword>
<dbReference type="Proteomes" id="UP000232883">
    <property type="component" value="Chromosome"/>
</dbReference>
<evidence type="ECO:0000313" key="3">
    <source>
        <dbReference type="Proteomes" id="UP000232883"/>
    </source>
</evidence>
<dbReference type="RefSeq" id="WP_100993086.1">
    <property type="nucleotide sequence ID" value="NZ_CP025096.1"/>
</dbReference>
<dbReference type="KEGG" id="spir:CWM47_34680"/>